<dbReference type="PANTHER" id="PTHR43818">
    <property type="entry name" value="BCDNA.GH03377"/>
    <property type="match status" value="1"/>
</dbReference>
<proteinExistence type="predicted"/>
<protein>
    <submittedName>
        <fullName evidence="3">Oxidoreductase family, NAD-binding Rossmann fold</fullName>
    </submittedName>
</protein>
<dbReference type="InterPro" id="IPR036291">
    <property type="entry name" value="NAD(P)-bd_dom_sf"/>
</dbReference>
<dbReference type="SUPFAM" id="SSF51735">
    <property type="entry name" value="NAD(P)-binding Rossmann-fold domains"/>
    <property type="match status" value="1"/>
</dbReference>
<dbReference type="RefSeq" id="WP_089893080.1">
    <property type="nucleotide sequence ID" value="NZ_FNGV01000011.1"/>
</dbReference>
<dbReference type="AlphaFoldDB" id="A0A1G9UQP1"/>
<feature type="domain" description="Gfo/Idh/MocA-like oxidoreductase bacterial type C-terminal" evidence="2">
    <location>
        <begin position="185"/>
        <end position="280"/>
    </location>
</feature>
<feature type="domain" description="Gfo/Idh/MocA-like oxidoreductase N-terminal" evidence="1">
    <location>
        <begin position="52"/>
        <end position="173"/>
    </location>
</feature>
<dbReference type="OrthoDB" id="726883at2"/>
<keyword evidence="4" id="KW-1185">Reference proteome</keyword>
<reference evidence="3 4" key="1">
    <citation type="submission" date="2016-10" db="EMBL/GenBank/DDBJ databases">
        <authorList>
            <person name="de Groot N.N."/>
        </authorList>
    </citation>
    <scope>NUCLEOTIDE SEQUENCE [LARGE SCALE GENOMIC DNA]</scope>
    <source>
        <strain evidence="3 4">DSM 19886</strain>
    </source>
</reference>
<evidence type="ECO:0000259" key="2">
    <source>
        <dbReference type="Pfam" id="PF19051"/>
    </source>
</evidence>
<sequence length="481" mass="54177">MTKRRNFIKKSAMAFGAVTILPNHVVFGKKPIYNSKGEVVKKGTVLPNDKVNMGFCGIGNRGGQIFNEFVKTGMVNVAVFCDTDMGAEHTLKNLEAFPDVPRFQDFRKMLDSTAGDLDGVCIGTPDFSHFPIAMLAMSLGKNVYVEKPLSRTFEESELLMDAAKRHNVITQMGNQGHSGENYFQFKSWVENGIIKDVTKVTAHMNGRRRWHGWDTSMKQFPEAQNMPDTLDWDTWLGTAKHHGYHEDFINGQWRCWYDFGMGALGDWGAHIMDTMHQFLDLGLPSVIDPVKIEGHNLLFYPQASTIDFKFPKRKKMPPLTISWYDGMNNIPEIPEGYGKSELDPNIPAASNGKIKPNKLNPGKIIYSKDLTFKGGTHSSPLSIIPEEAAKDMAPKLPVVPESPSNHFENFALACRGEETTRSPFEISAPLSQVFCLGTIAQRLNTKLKFDRKKKRITNNELANQLLVGAPPRKEWEEFYKL</sequence>
<accession>A0A1G9UQP1</accession>
<dbReference type="Gene3D" id="3.40.50.720">
    <property type="entry name" value="NAD(P)-binding Rossmann-like Domain"/>
    <property type="match status" value="1"/>
</dbReference>
<dbReference type="SUPFAM" id="SSF55347">
    <property type="entry name" value="Glyceraldehyde-3-phosphate dehydrogenase-like, C-terminal domain"/>
    <property type="match status" value="1"/>
</dbReference>
<dbReference type="STRING" id="192904.SAMN04488514_111118"/>
<evidence type="ECO:0000313" key="4">
    <source>
        <dbReference type="Proteomes" id="UP000199440"/>
    </source>
</evidence>
<dbReference type="InterPro" id="IPR043906">
    <property type="entry name" value="Gfo/Idh/MocA_OxRdtase_bact_C"/>
</dbReference>
<dbReference type="Pfam" id="PF19051">
    <property type="entry name" value="GFO_IDH_MocA_C2"/>
    <property type="match status" value="1"/>
</dbReference>
<dbReference type="EMBL" id="FNGV01000011">
    <property type="protein sequence ID" value="SDM61835.1"/>
    <property type="molecule type" value="Genomic_DNA"/>
</dbReference>
<gene>
    <name evidence="3" type="ORF">SAMN04488514_111118</name>
</gene>
<dbReference type="GO" id="GO:0000166">
    <property type="term" value="F:nucleotide binding"/>
    <property type="evidence" value="ECO:0007669"/>
    <property type="project" value="InterPro"/>
</dbReference>
<dbReference type="InterPro" id="IPR050463">
    <property type="entry name" value="Gfo/Idh/MocA_oxidrdct_glycsds"/>
</dbReference>
<organism evidence="3 4">
    <name type="scientific">Kriegella aquimaris</name>
    <dbReference type="NCBI Taxonomy" id="192904"/>
    <lineage>
        <taxon>Bacteria</taxon>
        <taxon>Pseudomonadati</taxon>
        <taxon>Bacteroidota</taxon>
        <taxon>Flavobacteriia</taxon>
        <taxon>Flavobacteriales</taxon>
        <taxon>Flavobacteriaceae</taxon>
        <taxon>Kriegella</taxon>
    </lineage>
</organism>
<dbReference type="Pfam" id="PF01408">
    <property type="entry name" value="GFO_IDH_MocA"/>
    <property type="match status" value="1"/>
</dbReference>
<evidence type="ECO:0000313" key="3">
    <source>
        <dbReference type="EMBL" id="SDM61835.1"/>
    </source>
</evidence>
<evidence type="ECO:0000259" key="1">
    <source>
        <dbReference type="Pfam" id="PF01408"/>
    </source>
</evidence>
<dbReference type="Proteomes" id="UP000199440">
    <property type="component" value="Unassembled WGS sequence"/>
</dbReference>
<dbReference type="InterPro" id="IPR000683">
    <property type="entry name" value="Gfo/Idh/MocA-like_OxRdtase_N"/>
</dbReference>
<dbReference type="PANTHER" id="PTHR43818:SF3">
    <property type="entry name" value="OXIDOREDUCTASE-RELATED"/>
    <property type="match status" value="1"/>
</dbReference>
<name>A0A1G9UQP1_9FLAO</name>